<dbReference type="Pfam" id="PF03382">
    <property type="entry name" value="DUF285"/>
    <property type="match status" value="3"/>
</dbReference>
<dbReference type="InterPro" id="IPR011889">
    <property type="entry name" value="Liste_lipo_26"/>
</dbReference>
<accession>A0A6C0AC96</accession>
<organism evidence="1">
    <name type="scientific">viral metagenome</name>
    <dbReference type="NCBI Taxonomy" id="1070528"/>
    <lineage>
        <taxon>unclassified sequences</taxon>
        <taxon>metagenomes</taxon>
        <taxon>organismal metagenomes</taxon>
    </lineage>
</organism>
<protein>
    <submittedName>
        <fullName evidence="1">Uncharacterized protein</fullName>
    </submittedName>
</protein>
<proteinExistence type="predicted"/>
<reference evidence="1" key="1">
    <citation type="journal article" date="2020" name="Nature">
        <title>Giant virus diversity and host interactions through global metagenomics.</title>
        <authorList>
            <person name="Schulz F."/>
            <person name="Roux S."/>
            <person name="Paez-Espino D."/>
            <person name="Jungbluth S."/>
            <person name="Walsh D.A."/>
            <person name="Denef V.J."/>
            <person name="McMahon K.D."/>
            <person name="Konstantinidis K.T."/>
            <person name="Eloe-Fadrosh E.A."/>
            <person name="Kyrpides N.C."/>
            <person name="Woyke T."/>
        </authorList>
    </citation>
    <scope>NUCLEOTIDE SEQUENCE</scope>
    <source>
        <strain evidence="1">GVMAG-S-1004661-13</strain>
    </source>
</reference>
<dbReference type="InterPro" id="IPR005046">
    <property type="entry name" value="DUF285"/>
</dbReference>
<name>A0A6C0AC96_9ZZZZ</name>
<dbReference type="AlphaFoldDB" id="A0A6C0AC96"/>
<evidence type="ECO:0000313" key="1">
    <source>
        <dbReference type="EMBL" id="QHS77294.1"/>
    </source>
</evidence>
<dbReference type="EMBL" id="MN740544">
    <property type="protein sequence ID" value="QHS77294.1"/>
    <property type="molecule type" value="Genomic_DNA"/>
</dbReference>
<dbReference type="NCBIfam" id="TIGR02167">
    <property type="entry name" value="Liste_lipo_26"/>
    <property type="match status" value="5"/>
</dbReference>
<sequence length="670" mass="77408">MERIENIEKYFNTLDDNVTCFAYSFDNNDEDKIIVLPLYFEGAKLSQLGPDSNYQDAKYDMNIKYCINNNGTDVTFKEGVTNLFSNKDDIIITISSDDISEGDIVYVKLIPNNNSKIKGVNFNLYENYEIGEEGYATRYPLYGIHVGNMQLINEEYRANGYLYFYNCVNLTVWHKNDNIQMVENVTSLNFCFGNCYDFNGDISNWDTSSVTHMNSMFYNCTSFNQNIGEWNTSNVQDMEGMFRHCTSFNQPLDFDTSNVTDMSYMFNYSTSFNQPLDFDTSKVTNMRYMFYYCTSFNQNIGDWDLTKVTDTSNMLNGTLFSISNMDKIVFGWSNSQPLNKNIDFVGNRTTYSLDYVQNTLGYSETEANTLTYGVSNKSIVLLYNIENNNTEITLPIIHAENMDVHDNSYNGTPLGVDNNKITLNAGYHNIYIHDNSDQANIEWQRPSDTISLESLIDIKDTRALTLPQNNTTIGYFQNCVNLIWTATDGINLTNTTNLSKCFYNCKSFNGNISNWDVSNIVNMNSMFYDCVLFDQNISNWDISKVDNFENFCYGVTISEENYDDILLNWQEKVKKINRTRIIHFGNSISSINDTIKQEYLDINYLIIDGGDQIIEYVMYDTFLNKKNFIIKIINSIEDFDGRQAKLLIDYIEPMYIVPEIDKTISIFINN</sequence>